<accession>A0A845DBP3</accession>
<proteinExistence type="predicted"/>
<organism evidence="1 2">
    <name type="scientific">Candidatus Spechtbacteria bacterium SB0662_bin_43</name>
    <dbReference type="NCBI Taxonomy" id="2604897"/>
    <lineage>
        <taxon>Bacteria</taxon>
        <taxon>Candidatus Spechtiibacteriota</taxon>
    </lineage>
</organism>
<dbReference type="Proteomes" id="UP000449092">
    <property type="component" value="Unassembled WGS sequence"/>
</dbReference>
<reference evidence="1 2" key="1">
    <citation type="submission" date="2019-09" db="EMBL/GenBank/DDBJ databases">
        <title>Characterisation of the sponge microbiome using genome-centric metagenomics.</title>
        <authorList>
            <person name="Engelberts J.P."/>
            <person name="Robbins S.J."/>
            <person name="De Goeij J.M."/>
            <person name="Aranda M."/>
            <person name="Bell S.C."/>
            <person name="Webster N.S."/>
        </authorList>
    </citation>
    <scope>NUCLEOTIDE SEQUENCE [LARGE SCALE GENOMIC DNA]</scope>
    <source>
        <strain evidence="1">SB0662_bin_43</strain>
    </source>
</reference>
<evidence type="ECO:0000313" key="1">
    <source>
        <dbReference type="EMBL" id="MYE38468.1"/>
    </source>
</evidence>
<dbReference type="AlphaFoldDB" id="A0A845DBP3"/>
<protein>
    <submittedName>
        <fullName evidence="1">Uncharacterized protein</fullName>
    </submittedName>
</protein>
<dbReference type="EMBL" id="VXOY01000026">
    <property type="protein sequence ID" value="MYE38468.1"/>
    <property type="molecule type" value="Genomic_DNA"/>
</dbReference>
<comment type="caution">
    <text evidence="1">The sequence shown here is derived from an EMBL/GenBank/DDBJ whole genome shotgun (WGS) entry which is preliminary data.</text>
</comment>
<evidence type="ECO:0000313" key="2">
    <source>
        <dbReference type="Proteomes" id="UP000449092"/>
    </source>
</evidence>
<gene>
    <name evidence="1" type="ORF">F4X82_03045</name>
</gene>
<sequence>MKITQMGKLAWWRMRGMSQEEMAKKIMKDPEAQKIFQKIQLGVKVGKIQQSEILEVQKLSASDPKAAQKKIEELLKRVENL</sequence>
<name>A0A845DBP3_9BACT</name>